<proteinExistence type="predicted"/>
<accession>A0A915C3L7</accession>
<feature type="region of interest" description="Disordered" evidence="2">
    <location>
        <begin position="280"/>
        <end position="309"/>
    </location>
</feature>
<organism evidence="3 4">
    <name type="scientific">Parascaris univalens</name>
    <name type="common">Nematode worm</name>
    <dbReference type="NCBI Taxonomy" id="6257"/>
    <lineage>
        <taxon>Eukaryota</taxon>
        <taxon>Metazoa</taxon>
        <taxon>Ecdysozoa</taxon>
        <taxon>Nematoda</taxon>
        <taxon>Chromadorea</taxon>
        <taxon>Rhabditida</taxon>
        <taxon>Spirurina</taxon>
        <taxon>Ascaridomorpha</taxon>
        <taxon>Ascaridoidea</taxon>
        <taxon>Ascarididae</taxon>
        <taxon>Parascaris</taxon>
    </lineage>
</organism>
<dbReference type="Proteomes" id="UP000887569">
    <property type="component" value="Unplaced"/>
</dbReference>
<feature type="coiled-coil region" evidence="1">
    <location>
        <begin position="575"/>
        <end position="602"/>
    </location>
</feature>
<sequence length="727" mass="79365">MQCSSSNEFFVAPTSSQSSGESGASSLLAAVLSTTSSVAASSSVTQQVSRSEVSQGAASQYEHVTVMTHLQQPVKTDTRAQCAVRCSLEASTSSYGESAPAMGALHVHAPSAITQQVQLSVPAIAASSLPNPSFRVVTHRAPSYRSGVSRAHKTSLSTMLPMMGRGSVKQLANMAVIGDDGPTVRQHLQQQQQKAKLQQQLALQAKHDAQQAPGCDQPRNIKGEANEVSQSVILRDTVMSTTRTKTTGGLSGVQRPYVPRLSTAERQRAAAEAVRQLQLQDNNESAQRLQRSQSQPTNTLNTLGSLQTSSTNVTPTFMQSTMQQRVPLQVSQAEQRTDHLPSTVSDTQNRALLPAKRTLLRKRSQRPVSQVHVTMLSTSPNQPLAATQQVVVGDNERPFPLQAPEGAMTEVSGQRISQDGIHPAPEAQSQFLTQPTRQQAISPQHFPQTTEGPEPDLVEQQKQQSGLVRRPQKAMVVSNGASSTVVTERHGSSVVVTHQKPVAPVAGHFVHPHTLQSGICTQTIGSTALRQRIARLPPHVLRQKQEEQMYLRKSYFLKRTIKALVFKNGALCDEVARLNQRIQTVTDERKMLAKRLQHYERNRIRRIQTKMKKAAALAAKMSAFQAAPMSLSVEMEVESLEARNEANDMEDNENESEKSPSSSCSPSPITSNSASRVATPESMRPLEPGITTTPSAQGNRKYKWKSRKSERQPTRSAARKTKRNTPT</sequence>
<feature type="compositionally biased region" description="Low complexity" evidence="2">
    <location>
        <begin position="659"/>
        <end position="675"/>
    </location>
</feature>
<feature type="region of interest" description="Disordered" evidence="2">
    <location>
        <begin position="429"/>
        <end position="483"/>
    </location>
</feature>
<dbReference type="WBParaSite" id="PgR083X_g010_t01">
    <property type="protein sequence ID" value="PgR083X_g010_t01"/>
    <property type="gene ID" value="PgR083X_g010"/>
</dbReference>
<evidence type="ECO:0000256" key="2">
    <source>
        <dbReference type="SAM" id="MobiDB-lite"/>
    </source>
</evidence>
<evidence type="ECO:0000256" key="1">
    <source>
        <dbReference type="SAM" id="Coils"/>
    </source>
</evidence>
<name>A0A915C3L7_PARUN</name>
<feature type="compositionally biased region" description="Basic residues" evidence="2">
    <location>
        <begin position="717"/>
        <end position="727"/>
    </location>
</feature>
<reference evidence="4" key="1">
    <citation type="submission" date="2022-11" db="UniProtKB">
        <authorList>
            <consortium name="WormBaseParasite"/>
        </authorList>
    </citation>
    <scope>IDENTIFICATION</scope>
</reference>
<dbReference type="AlphaFoldDB" id="A0A915C3L7"/>
<feature type="region of interest" description="Disordered" evidence="2">
    <location>
        <begin position="636"/>
        <end position="727"/>
    </location>
</feature>
<keyword evidence="3" id="KW-1185">Reference proteome</keyword>
<feature type="compositionally biased region" description="Polar residues" evidence="2">
    <location>
        <begin position="281"/>
        <end position="309"/>
    </location>
</feature>
<feature type="compositionally biased region" description="Polar residues" evidence="2">
    <location>
        <begin position="429"/>
        <end position="451"/>
    </location>
</feature>
<evidence type="ECO:0000313" key="3">
    <source>
        <dbReference type="Proteomes" id="UP000887569"/>
    </source>
</evidence>
<evidence type="ECO:0000313" key="4">
    <source>
        <dbReference type="WBParaSite" id="PgR083X_g010_t01"/>
    </source>
</evidence>
<protein>
    <submittedName>
        <fullName evidence="4">Uncharacterized protein</fullName>
    </submittedName>
</protein>
<keyword evidence="1" id="KW-0175">Coiled coil</keyword>
<feature type="region of interest" description="Disordered" evidence="2">
    <location>
        <begin position="1"/>
        <end position="21"/>
    </location>
</feature>